<gene>
    <name evidence="2" type="ORF">FOC37_04310</name>
</gene>
<organism evidence="2 3">
    <name type="scientific">Yersinia intermedia</name>
    <dbReference type="NCBI Taxonomy" id="631"/>
    <lineage>
        <taxon>Bacteria</taxon>
        <taxon>Pseudomonadati</taxon>
        <taxon>Pseudomonadota</taxon>
        <taxon>Gammaproteobacteria</taxon>
        <taxon>Enterobacterales</taxon>
        <taxon>Yersiniaceae</taxon>
        <taxon>Yersinia</taxon>
    </lineage>
</organism>
<accession>A0ABX6F3Q0</accession>
<dbReference type="EMBL" id="CP046294">
    <property type="protein sequence ID" value="QGR69658.1"/>
    <property type="molecule type" value="Genomic_DNA"/>
</dbReference>
<dbReference type="GeneID" id="58045458"/>
<feature type="coiled-coil region" evidence="1">
    <location>
        <begin position="39"/>
        <end position="87"/>
    </location>
</feature>
<evidence type="ECO:0000256" key="1">
    <source>
        <dbReference type="SAM" id="Coils"/>
    </source>
</evidence>
<evidence type="ECO:0000313" key="3">
    <source>
        <dbReference type="Proteomes" id="UP000424966"/>
    </source>
</evidence>
<dbReference type="RefSeq" id="WP_155967481.1">
    <property type="nucleotide sequence ID" value="NZ_CP046293.1"/>
</dbReference>
<evidence type="ECO:0000313" key="2">
    <source>
        <dbReference type="EMBL" id="QGR69658.1"/>
    </source>
</evidence>
<sequence length="210" mass="23659">MMDKSILQQINHWAACARLTSECSSVVHADLLEKVASHIISIESLQEETQKERDELKELNCHFDLSIRKTEGVNEVLRSKLEAAERALIKPLPIGELVHRLEGQTYEKWFSESDVKDLRERAEKAEAALSAANEPWRSFVTNDDISALNRFAECCDDPESGGHDLDKDQVERLVSIGALRKTKRNYHETTDFGDFVISAGFTVEGNADAE</sequence>
<dbReference type="Proteomes" id="UP000424966">
    <property type="component" value="Chromosome"/>
</dbReference>
<protein>
    <submittedName>
        <fullName evidence="2">Uncharacterized protein</fullName>
    </submittedName>
</protein>
<name>A0ABX6F3Q0_YERIN</name>
<reference evidence="2 3" key="1">
    <citation type="submission" date="2019-11" db="EMBL/GenBank/DDBJ databases">
        <title>FDA dAtabase for Regulatory Grade micrObial Sequences (FDA-ARGOS): Supporting development and validation of Infectious Disease Dx tests.</title>
        <authorList>
            <person name="Patel R."/>
            <person name="Rucinski S."/>
            <person name="Tallon L."/>
            <person name="Sadzewicz L."/>
            <person name="Vavikolanu K."/>
            <person name="Mehta A."/>
            <person name="Aluvathingal J."/>
            <person name="Nadendla S."/>
            <person name="Nandy P."/>
            <person name="Geyer C."/>
            <person name="Yan Y."/>
            <person name="Sichtig H."/>
        </authorList>
    </citation>
    <scope>NUCLEOTIDE SEQUENCE [LARGE SCALE GENOMIC DNA]</scope>
    <source>
        <strain evidence="2 3">FDAARGOS_729</strain>
    </source>
</reference>
<keyword evidence="3" id="KW-1185">Reference proteome</keyword>
<proteinExistence type="predicted"/>
<keyword evidence="1" id="KW-0175">Coiled coil</keyword>